<feature type="transmembrane region" description="Helical" evidence="1">
    <location>
        <begin position="99"/>
        <end position="121"/>
    </location>
</feature>
<organism evidence="2 3">
    <name type="scientific">Sporosarcina thermotolerans</name>
    <dbReference type="NCBI Taxonomy" id="633404"/>
    <lineage>
        <taxon>Bacteria</taxon>
        <taxon>Bacillati</taxon>
        <taxon>Bacillota</taxon>
        <taxon>Bacilli</taxon>
        <taxon>Bacillales</taxon>
        <taxon>Caryophanaceae</taxon>
        <taxon>Sporosarcina</taxon>
    </lineage>
</organism>
<dbReference type="Proteomes" id="UP001271648">
    <property type="component" value="Unassembled WGS sequence"/>
</dbReference>
<accession>A0AAW9A5Q1</accession>
<keyword evidence="1" id="KW-0472">Membrane</keyword>
<evidence type="ECO:0000313" key="3">
    <source>
        <dbReference type="Proteomes" id="UP001271648"/>
    </source>
</evidence>
<name>A0AAW9A5Q1_9BACL</name>
<protein>
    <submittedName>
        <fullName evidence="2">DUF6220 domain-containing protein</fullName>
    </submittedName>
</protein>
<keyword evidence="1" id="KW-0812">Transmembrane</keyword>
<dbReference type="RefSeq" id="WP_317940330.1">
    <property type="nucleotide sequence ID" value="NZ_JAUBDJ010000002.1"/>
</dbReference>
<comment type="caution">
    <text evidence="2">The sequence shown here is derived from an EMBL/GenBank/DDBJ whole genome shotgun (WGS) entry which is preliminary data.</text>
</comment>
<evidence type="ECO:0000256" key="1">
    <source>
        <dbReference type="SAM" id="Phobius"/>
    </source>
</evidence>
<feature type="transmembrane region" description="Helical" evidence="1">
    <location>
        <begin position="50"/>
        <end position="68"/>
    </location>
</feature>
<sequence length="133" mass="15640">MEVNNSRIRVGRIIFFILTILFTLCIFVQFYLAGKAIFEYPVYWSKHIKFVHLFGFNLPVLMLIFAILGSLPRWAYWQLSGIFLSIYLMYFTANIRSVLPWVGSIHPVVGILLFVLSFLLLSKSWKLIFRKNL</sequence>
<keyword evidence="3" id="KW-1185">Reference proteome</keyword>
<reference evidence="2 3" key="1">
    <citation type="submission" date="2023-06" db="EMBL/GenBank/DDBJ databases">
        <title>Sporosarcina sp. nov., isolated from Korean traditional fermented seafood 'Jeotgal'.</title>
        <authorList>
            <person name="Yang A.I."/>
            <person name="Shin N.-R."/>
        </authorList>
    </citation>
    <scope>NUCLEOTIDE SEQUENCE [LARGE SCALE GENOMIC DNA]</scope>
    <source>
        <strain evidence="2 3">KCTC43456</strain>
    </source>
</reference>
<gene>
    <name evidence="2" type="ORF">QTL97_04890</name>
</gene>
<feature type="transmembrane region" description="Helical" evidence="1">
    <location>
        <begin position="12"/>
        <end position="38"/>
    </location>
</feature>
<dbReference type="InterPro" id="IPR046192">
    <property type="entry name" value="DUF6220"/>
</dbReference>
<dbReference type="Pfam" id="PF19728">
    <property type="entry name" value="DUF6220"/>
    <property type="match status" value="1"/>
</dbReference>
<dbReference type="AlphaFoldDB" id="A0AAW9A5Q1"/>
<evidence type="ECO:0000313" key="2">
    <source>
        <dbReference type="EMBL" id="MDW0116259.1"/>
    </source>
</evidence>
<proteinExistence type="predicted"/>
<dbReference type="EMBL" id="JAUBDJ010000002">
    <property type="protein sequence ID" value="MDW0116259.1"/>
    <property type="molecule type" value="Genomic_DNA"/>
</dbReference>
<keyword evidence="1" id="KW-1133">Transmembrane helix</keyword>
<feature type="transmembrane region" description="Helical" evidence="1">
    <location>
        <begin position="75"/>
        <end position="93"/>
    </location>
</feature>